<evidence type="ECO:0000259" key="5">
    <source>
        <dbReference type="PROSITE" id="PS50977"/>
    </source>
</evidence>
<dbReference type="Proteomes" id="UP001501207">
    <property type="component" value="Unassembled WGS sequence"/>
</dbReference>
<dbReference type="SUPFAM" id="SSF48498">
    <property type="entry name" value="Tetracyclin repressor-like, C-terminal domain"/>
    <property type="match status" value="1"/>
</dbReference>
<proteinExistence type="predicted"/>
<keyword evidence="3" id="KW-0804">Transcription</keyword>
<dbReference type="InterPro" id="IPR009057">
    <property type="entry name" value="Homeodomain-like_sf"/>
</dbReference>
<dbReference type="PROSITE" id="PS01081">
    <property type="entry name" value="HTH_TETR_1"/>
    <property type="match status" value="1"/>
</dbReference>
<gene>
    <name evidence="6" type="ORF">GCM10023143_03480</name>
</gene>
<protein>
    <recommendedName>
        <fullName evidence="5">HTH tetR-type domain-containing protein</fullName>
    </recommendedName>
</protein>
<evidence type="ECO:0000313" key="6">
    <source>
        <dbReference type="EMBL" id="GAA4301596.1"/>
    </source>
</evidence>
<evidence type="ECO:0000256" key="4">
    <source>
        <dbReference type="PROSITE-ProRule" id="PRU00335"/>
    </source>
</evidence>
<keyword evidence="7" id="KW-1185">Reference proteome</keyword>
<keyword evidence="1" id="KW-0805">Transcription regulation</keyword>
<dbReference type="InterPro" id="IPR050109">
    <property type="entry name" value="HTH-type_TetR-like_transc_reg"/>
</dbReference>
<sequence length="217" mass="25179">MPEQDLKREMILDIALKRLAHFGPSKTTMDEIARDLEISKGLLYYYFPDKESICIAAVERVVQTSVNSLQALMKEPLSMDELLEHYLRLKEENYIRYQHLLGILEWSPKGRTCLAQQGLDIFRRAEVGFMAQLISRGIREGEIDEHTDPKLTAEIFFDAMLGLRMMWVKEKCQHFSRIEKRNISVLMRRIRLLQETFFRGLRTAAAASGPAADAKMR</sequence>
<evidence type="ECO:0000256" key="3">
    <source>
        <dbReference type="ARBA" id="ARBA00023163"/>
    </source>
</evidence>
<dbReference type="InterPro" id="IPR023772">
    <property type="entry name" value="DNA-bd_HTH_TetR-type_CS"/>
</dbReference>
<keyword evidence="2 4" id="KW-0238">DNA-binding</keyword>
<dbReference type="PANTHER" id="PTHR30055:SF234">
    <property type="entry name" value="HTH-TYPE TRANSCRIPTIONAL REGULATOR BETI"/>
    <property type="match status" value="1"/>
</dbReference>
<comment type="caution">
    <text evidence="6">The sequence shown here is derived from an EMBL/GenBank/DDBJ whole genome shotgun (WGS) entry which is preliminary data.</text>
</comment>
<accession>A0ABP8FE98</accession>
<dbReference type="PANTHER" id="PTHR30055">
    <property type="entry name" value="HTH-TYPE TRANSCRIPTIONAL REGULATOR RUTR"/>
    <property type="match status" value="1"/>
</dbReference>
<dbReference type="SUPFAM" id="SSF46689">
    <property type="entry name" value="Homeodomain-like"/>
    <property type="match status" value="1"/>
</dbReference>
<feature type="DNA-binding region" description="H-T-H motif" evidence="4">
    <location>
        <begin position="28"/>
        <end position="47"/>
    </location>
</feature>
<evidence type="ECO:0000256" key="1">
    <source>
        <dbReference type="ARBA" id="ARBA00023015"/>
    </source>
</evidence>
<name>A0ABP8FE98_9BACT</name>
<evidence type="ECO:0000313" key="7">
    <source>
        <dbReference type="Proteomes" id="UP001501207"/>
    </source>
</evidence>
<organism evidence="6 7">
    <name type="scientific">Compostibacter hankyongensis</name>
    <dbReference type="NCBI Taxonomy" id="1007089"/>
    <lineage>
        <taxon>Bacteria</taxon>
        <taxon>Pseudomonadati</taxon>
        <taxon>Bacteroidota</taxon>
        <taxon>Chitinophagia</taxon>
        <taxon>Chitinophagales</taxon>
        <taxon>Chitinophagaceae</taxon>
        <taxon>Compostibacter</taxon>
    </lineage>
</organism>
<dbReference type="RefSeq" id="WP_344974353.1">
    <property type="nucleotide sequence ID" value="NZ_BAABFN010000001.1"/>
</dbReference>
<reference evidence="7" key="1">
    <citation type="journal article" date="2019" name="Int. J. Syst. Evol. Microbiol.">
        <title>The Global Catalogue of Microorganisms (GCM) 10K type strain sequencing project: providing services to taxonomists for standard genome sequencing and annotation.</title>
        <authorList>
            <consortium name="The Broad Institute Genomics Platform"/>
            <consortium name="The Broad Institute Genome Sequencing Center for Infectious Disease"/>
            <person name="Wu L."/>
            <person name="Ma J."/>
        </authorList>
    </citation>
    <scope>NUCLEOTIDE SEQUENCE [LARGE SCALE GENOMIC DNA]</scope>
    <source>
        <strain evidence="7">JCM 17664</strain>
    </source>
</reference>
<dbReference type="Pfam" id="PF00440">
    <property type="entry name" value="TetR_N"/>
    <property type="match status" value="1"/>
</dbReference>
<dbReference type="InterPro" id="IPR036271">
    <property type="entry name" value="Tet_transcr_reg_TetR-rel_C_sf"/>
</dbReference>
<dbReference type="PROSITE" id="PS50977">
    <property type="entry name" value="HTH_TETR_2"/>
    <property type="match status" value="1"/>
</dbReference>
<dbReference type="Gene3D" id="1.10.10.60">
    <property type="entry name" value="Homeodomain-like"/>
    <property type="match status" value="1"/>
</dbReference>
<dbReference type="InterPro" id="IPR001647">
    <property type="entry name" value="HTH_TetR"/>
</dbReference>
<feature type="domain" description="HTH tetR-type" evidence="5">
    <location>
        <begin position="5"/>
        <end position="65"/>
    </location>
</feature>
<dbReference type="EMBL" id="BAABFN010000001">
    <property type="protein sequence ID" value="GAA4301596.1"/>
    <property type="molecule type" value="Genomic_DNA"/>
</dbReference>
<evidence type="ECO:0000256" key="2">
    <source>
        <dbReference type="ARBA" id="ARBA00023125"/>
    </source>
</evidence>
<dbReference type="Gene3D" id="1.10.357.10">
    <property type="entry name" value="Tetracycline Repressor, domain 2"/>
    <property type="match status" value="1"/>
</dbReference>